<dbReference type="InterPro" id="IPR036812">
    <property type="entry name" value="NAD(P)_OxRdtase_dom_sf"/>
</dbReference>
<dbReference type="Proteomes" id="UP000553209">
    <property type="component" value="Unassembled WGS sequence"/>
</dbReference>
<dbReference type="InterPro" id="IPR023210">
    <property type="entry name" value="NADP_OxRdtase_dom"/>
</dbReference>
<keyword evidence="3" id="KW-1185">Reference proteome</keyword>
<proteinExistence type="predicted"/>
<dbReference type="AlphaFoldDB" id="A0A7X6MDB2"/>
<evidence type="ECO:0000313" key="3">
    <source>
        <dbReference type="Proteomes" id="UP000553209"/>
    </source>
</evidence>
<dbReference type="PANTHER" id="PTHR43364">
    <property type="entry name" value="NADH-SPECIFIC METHYLGLYOXAL REDUCTASE-RELATED"/>
    <property type="match status" value="1"/>
</dbReference>
<protein>
    <submittedName>
        <fullName evidence="2">Aldo/keto reductase</fullName>
    </submittedName>
</protein>
<dbReference type="GO" id="GO:0005829">
    <property type="term" value="C:cytosol"/>
    <property type="evidence" value="ECO:0007669"/>
    <property type="project" value="TreeGrafter"/>
</dbReference>
<gene>
    <name evidence="2" type="ORF">HGB44_17215</name>
</gene>
<evidence type="ECO:0000259" key="1">
    <source>
        <dbReference type="Pfam" id="PF00248"/>
    </source>
</evidence>
<sequence length="323" mass="34527">MNHVRLRQLGESSLRVSPLCLGGNVFGWTADEHASFQILDAYTAAGGNFLDTADSYSAWVEGHRGGESETVIGRWLASRGRPSDMVIATKVSEHPDFRGLSASNVKAAAKASLERLGVETIDLYYAHFDDAETPLAESAEAFSELVDEGVVRHVGLSNHKPGRIRAWLDVCEERGLHAPVCVQPLYNLVERGIEADLVPLARERGLALLPYFGLARGFLTGKYRPGSADVDSPRAGKARAYLDEPRGRRVLDALDAVAERCGASPAAVALAWLADRPSVASVLASARDTGQLADLLPANHLRLDGESAALLTGATDPEPPEGA</sequence>
<dbReference type="Gene3D" id="3.20.20.100">
    <property type="entry name" value="NADP-dependent oxidoreductase domain"/>
    <property type="match status" value="1"/>
</dbReference>
<dbReference type="GO" id="GO:0016491">
    <property type="term" value="F:oxidoreductase activity"/>
    <property type="evidence" value="ECO:0007669"/>
    <property type="project" value="InterPro"/>
</dbReference>
<dbReference type="PANTHER" id="PTHR43364:SF6">
    <property type="entry name" value="OXIDOREDUCTASE-RELATED"/>
    <property type="match status" value="1"/>
</dbReference>
<comment type="caution">
    <text evidence="2">The sequence shown here is derived from an EMBL/GenBank/DDBJ whole genome shotgun (WGS) entry which is preliminary data.</text>
</comment>
<evidence type="ECO:0000313" key="2">
    <source>
        <dbReference type="EMBL" id="NKY99391.1"/>
    </source>
</evidence>
<dbReference type="SUPFAM" id="SSF51430">
    <property type="entry name" value="NAD(P)-linked oxidoreductase"/>
    <property type="match status" value="1"/>
</dbReference>
<reference evidence="2 3" key="1">
    <citation type="submission" date="2020-04" db="EMBL/GenBank/DDBJ databases">
        <title>MicrobeNet Type strains.</title>
        <authorList>
            <person name="Nicholson A.C."/>
        </authorList>
    </citation>
    <scope>NUCLEOTIDE SEQUENCE [LARGE SCALE GENOMIC DNA]</scope>
    <source>
        <strain evidence="2 3">ATCC 23612</strain>
    </source>
</reference>
<dbReference type="PRINTS" id="PR00069">
    <property type="entry name" value="ALDKETRDTASE"/>
</dbReference>
<organism evidence="2 3">
    <name type="scientific">Nocardiopsis alborubida</name>
    <dbReference type="NCBI Taxonomy" id="146802"/>
    <lineage>
        <taxon>Bacteria</taxon>
        <taxon>Bacillati</taxon>
        <taxon>Actinomycetota</taxon>
        <taxon>Actinomycetes</taxon>
        <taxon>Streptosporangiales</taxon>
        <taxon>Nocardiopsidaceae</taxon>
        <taxon>Nocardiopsis</taxon>
    </lineage>
</organism>
<dbReference type="InterPro" id="IPR020471">
    <property type="entry name" value="AKR"/>
</dbReference>
<dbReference type="EMBL" id="JAAXPG010000015">
    <property type="protein sequence ID" value="NKY99391.1"/>
    <property type="molecule type" value="Genomic_DNA"/>
</dbReference>
<accession>A0A7X6MDB2</accession>
<dbReference type="CDD" id="cd19081">
    <property type="entry name" value="AKR_AKR9C1"/>
    <property type="match status" value="1"/>
</dbReference>
<feature type="domain" description="NADP-dependent oxidoreductase" evidence="1">
    <location>
        <begin position="18"/>
        <end position="312"/>
    </location>
</feature>
<name>A0A7X6MDB2_9ACTN</name>
<dbReference type="InterPro" id="IPR050523">
    <property type="entry name" value="AKR_Detox_Biosynth"/>
</dbReference>
<dbReference type="Pfam" id="PF00248">
    <property type="entry name" value="Aldo_ket_red"/>
    <property type="match status" value="1"/>
</dbReference>
<dbReference type="RefSeq" id="WP_061079036.1">
    <property type="nucleotide sequence ID" value="NZ_JAAXPG010000015.1"/>
</dbReference>